<dbReference type="OrthoDB" id="3268922at2759"/>
<name>A0A4Q9NKA1_9APHY</name>
<organism evidence="1">
    <name type="scientific">Dichomitus squalens</name>
    <dbReference type="NCBI Taxonomy" id="114155"/>
    <lineage>
        <taxon>Eukaryota</taxon>
        <taxon>Fungi</taxon>
        <taxon>Dikarya</taxon>
        <taxon>Basidiomycota</taxon>
        <taxon>Agaricomycotina</taxon>
        <taxon>Agaricomycetes</taxon>
        <taxon>Polyporales</taxon>
        <taxon>Polyporaceae</taxon>
        <taxon>Dichomitus</taxon>
    </lineage>
</organism>
<accession>A0A4Q9NKA1</accession>
<sequence length="186" mass="22224">MPYQGFLGSEGSRFYGQHTNDIHYYNYLPPGLNPKVRQRASAIAQGLTFISAERRVVFQLNENGWPIHEVWVPDYTYFWRVRVYVKGPSQPGWFPPWPQAVVEQPAWAWVGGQWRPGHPIRWFYESIEWQVNRHRAPITLFYHEHERREEDEHYITLPIKEDGKSCEMENLCFGTQLQIYRRAEND</sequence>
<dbReference type="AlphaFoldDB" id="A0A4Q9NKA1"/>
<dbReference type="EMBL" id="ML143459">
    <property type="protein sequence ID" value="TBU25545.1"/>
    <property type="molecule type" value="Genomic_DNA"/>
</dbReference>
<gene>
    <name evidence="1" type="ORF">BD311DRAFT_809106</name>
</gene>
<proteinExistence type="predicted"/>
<protein>
    <submittedName>
        <fullName evidence="1">Uncharacterized protein</fullName>
    </submittedName>
</protein>
<reference evidence="1" key="1">
    <citation type="submission" date="2019-01" db="EMBL/GenBank/DDBJ databases">
        <title>Draft genome sequences of three monokaryotic isolates of the white-rot basidiomycete fungus Dichomitus squalens.</title>
        <authorList>
            <consortium name="DOE Joint Genome Institute"/>
            <person name="Lopez S.C."/>
            <person name="Andreopoulos B."/>
            <person name="Pangilinan J."/>
            <person name="Lipzen A."/>
            <person name="Riley R."/>
            <person name="Ahrendt S."/>
            <person name="Ng V."/>
            <person name="Barry K."/>
            <person name="Daum C."/>
            <person name="Grigoriev I.V."/>
            <person name="Hilden K.S."/>
            <person name="Makela M.R."/>
            <person name="de Vries R.P."/>
        </authorList>
    </citation>
    <scope>NUCLEOTIDE SEQUENCE [LARGE SCALE GENOMIC DNA]</scope>
    <source>
        <strain evidence="1">OM18370.1</strain>
    </source>
</reference>
<evidence type="ECO:0000313" key="1">
    <source>
        <dbReference type="EMBL" id="TBU25545.1"/>
    </source>
</evidence>
<dbReference type="Proteomes" id="UP000292957">
    <property type="component" value="Unassembled WGS sequence"/>
</dbReference>